<evidence type="ECO:0000256" key="6">
    <source>
        <dbReference type="ARBA" id="ARBA00023136"/>
    </source>
</evidence>
<dbReference type="Gene3D" id="1.10.3720.10">
    <property type="entry name" value="MetI-like"/>
    <property type="match status" value="1"/>
</dbReference>
<dbReference type="CDD" id="cd06261">
    <property type="entry name" value="TM_PBP2"/>
    <property type="match status" value="1"/>
</dbReference>
<evidence type="ECO:0000256" key="3">
    <source>
        <dbReference type="ARBA" id="ARBA00022475"/>
    </source>
</evidence>
<keyword evidence="3" id="KW-1003">Cell membrane</keyword>
<accession>A0A832EDL4</accession>
<dbReference type="EMBL" id="DSTK01000026">
    <property type="protein sequence ID" value="HFK97431.1"/>
    <property type="molecule type" value="Genomic_DNA"/>
</dbReference>
<name>A0A832EDL4_9BACT</name>
<dbReference type="AlphaFoldDB" id="A0A832EDL4"/>
<dbReference type="GO" id="GO:0010438">
    <property type="term" value="P:cellular response to sulfur starvation"/>
    <property type="evidence" value="ECO:0007669"/>
    <property type="project" value="TreeGrafter"/>
</dbReference>
<keyword evidence="5 7" id="KW-1133">Transmembrane helix</keyword>
<proteinExistence type="inferred from homology"/>
<dbReference type="PANTHER" id="PTHR30151">
    <property type="entry name" value="ALKANE SULFONATE ABC TRANSPORTER-RELATED, MEMBRANE SUBUNIT"/>
    <property type="match status" value="1"/>
</dbReference>
<dbReference type="PANTHER" id="PTHR30151:SF25">
    <property type="entry name" value="TAURINE TRANSPORT SYSTEM PERMEASE PROTEIN TAUC"/>
    <property type="match status" value="1"/>
</dbReference>
<evidence type="ECO:0000256" key="5">
    <source>
        <dbReference type="ARBA" id="ARBA00022989"/>
    </source>
</evidence>
<dbReference type="InterPro" id="IPR035906">
    <property type="entry name" value="MetI-like_sf"/>
</dbReference>
<keyword evidence="6 7" id="KW-0472">Membrane</keyword>
<reference evidence="9" key="1">
    <citation type="journal article" date="2020" name="mSystems">
        <title>Genome- and Community-Level Interaction Insights into Carbon Utilization and Element Cycling Functions of Hydrothermarchaeota in Hydrothermal Sediment.</title>
        <authorList>
            <person name="Zhou Z."/>
            <person name="Liu Y."/>
            <person name="Xu W."/>
            <person name="Pan J."/>
            <person name="Luo Z.H."/>
            <person name="Li M."/>
        </authorList>
    </citation>
    <scope>NUCLEOTIDE SEQUENCE [LARGE SCALE GENOMIC DNA]</scope>
    <source>
        <strain evidence="9">SpSt-456</strain>
    </source>
</reference>
<feature type="domain" description="ABC transmembrane type-1" evidence="8">
    <location>
        <begin position="62"/>
        <end position="246"/>
    </location>
</feature>
<evidence type="ECO:0000256" key="4">
    <source>
        <dbReference type="ARBA" id="ARBA00022692"/>
    </source>
</evidence>
<evidence type="ECO:0000256" key="2">
    <source>
        <dbReference type="ARBA" id="ARBA00022448"/>
    </source>
</evidence>
<dbReference type="InterPro" id="IPR000515">
    <property type="entry name" value="MetI-like"/>
</dbReference>
<comment type="similarity">
    <text evidence="7">Belongs to the binding-protein-dependent transport system permease family.</text>
</comment>
<feature type="transmembrane region" description="Helical" evidence="7">
    <location>
        <begin position="225"/>
        <end position="249"/>
    </location>
</feature>
<comment type="caution">
    <text evidence="9">The sequence shown here is derived from an EMBL/GenBank/DDBJ whole genome shotgun (WGS) entry which is preliminary data.</text>
</comment>
<dbReference type="SUPFAM" id="SSF161098">
    <property type="entry name" value="MetI-like"/>
    <property type="match status" value="1"/>
</dbReference>
<comment type="subcellular location">
    <subcellularLocation>
        <location evidence="1 7">Cell membrane</location>
        <topology evidence="1 7">Multi-pass membrane protein</topology>
    </subcellularLocation>
</comment>
<feature type="transmembrane region" description="Helical" evidence="7">
    <location>
        <begin position="100"/>
        <end position="122"/>
    </location>
</feature>
<dbReference type="GO" id="GO:0055085">
    <property type="term" value="P:transmembrane transport"/>
    <property type="evidence" value="ECO:0007669"/>
    <property type="project" value="InterPro"/>
</dbReference>
<gene>
    <name evidence="9" type="ORF">ENS06_08945</name>
</gene>
<feature type="transmembrane region" description="Helical" evidence="7">
    <location>
        <begin position="66"/>
        <end position="88"/>
    </location>
</feature>
<protein>
    <submittedName>
        <fullName evidence="9">ABC transporter permease</fullName>
    </submittedName>
</protein>
<evidence type="ECO:0000256" key="1">
    <source>
        <dbReference type="ARBA" id="ARBA00004651"/>
    </source>
</evidence>
<keyword evidence="4 7" id="KW-0812">Transmembrane</keyword>
<evidence type="ECO:0000313" key="9">
    <source>
        <dbReference type="EMBL" id="HFK97431.1"/>
    </source>
</evidence>
<feature type="transmembrane region" description="Helical" evidence="7">
    <location>
        <begin position="193"/>
        <end position="213"/>
    </location>
</feature>
<feature type="transmembrane region" description="Helical" evidence="7">
    <location>
        <begin position="128"/>
        <end position="147"/>
    </location>
</feature>
<dbReference type="GO" id="GO:0005886">
    <property type="term" value="C:plasma membrane"/>
    <property type="evidence" value="ECO:0007669"/>
    <property type="project" value="UniProtKB-SubCell"/>
</dbReference>
<keyword evidence="2 7" id="KW-0813">Transport</keyword>
<sequence>MRRLLRTTGSRLVRFAAVLAFLGLAWWGLAQGFGGGKILPGPLEASKAFVEALGHKAFWNHFRASALRVVLSMAGSWAVAFPLGILMGSHKKTDAWLAPLIFFTYPIPKIVLLPVVLLLFGLGDFSKVFLIALIVGYQVLVAVRDGVAGLNPKYLDSVRTLGAGPWPLFRHVLLPAALPHGFTALRLGTGTGIAVLFFVESFATSQGLGYLIMDAWGRLDYRGMFVGILGMSLLGAALFETIGALERLLCRWQAARKRA</sequence>
<dbReference type="Pfam" id="PF00528">
    <property type="entry name" value="BPD_transp_1"/>
    <property type="match status" value="1"/>
</dbReference>
<evidence type="ECO:0000259" key="8">
    <source>
        <dbReference type="PROSITE" id="PS50928"/>
    </source>
</evidence>
<evidence type="ECO:0000256" key="7">
    <source>
        <dbReference type="RuleBase" id="RU363032"/>
    </source>
</evidence>
<dbReference type="PROSITE" id="PS50928">
    <property type="entry name" value="ABC_TM1"/>
    <property type="match status" value="1"/>
</dbReference>
<organism evidence="9">
    <name type="scientific">Desulfacinum infernum</name>
    <dbReference type="NCBI Taxonomy" id="35837"/>
    <lineage>
        <taxon>Bacteria</taxon>
        <taxon>Pseudomonadati</taxon>
        <taxon>Thermodesulfobacteriota</taxon>
        <taxon>Syntrophobacteria</taxon>
        <taxon>Syntrophobacterales</taxon>
        <taxon>Syntrophobacteraceae</taxon>
        <taxon>Desulfacinum</taxon>
    </lineage>
</organism>
<feature type="transmembrane region" description="Helical" evidence="7">
    <location>
        <begin position="12"/>
        <end position="29"/>
    </location>
</feature>